<reference evidence="2" key="1">
    <citation type="submission" date="2020-12" db="EMBL/GenBank/DDBJ databases">
        <title>Antrihabitans popcorni sp. nov. and Antrihabitans auranticaus sp. nov., isolated from a larva cave.</title>
        <authorList>
            <person name="Lee S.D."/>
            <person name="Kim I.S."/>
        </authorList>
    </citation>
    <scope>NUCLEOTIDE SEQUENCE</scope>
    <source>
        <strain evidence="2">YC3-6</strain>
    </source>
</reference>
<gene>
    <name evidence="2" type="ORF">JGU71_08805</name>
</gene>
<dbReference type="Gene3D" id="3.40.50.1820">
    <property type="entry name" value="alpha/beta hydrolase"/>
    <property type="match status" value="1"/>
</dbReference>
<accession>A0A934NPD8</accession>
<dbReference type="AlphaFoldDB" id="A0A934NPD8"/>
<dbReference type="EMBL" id="JAEMNV010000003">
    <property type="protein sequence ID" value="MBJ8338981.1"/>
    <property type="molecule type" value="Genomic_DNA"/>
</dbReference>
<keyword evidence="2" id="KW-0378">Hydrolase</keyword>
<dbReference type="Pfam" id="PF05057">
    <property type="entry name" value="DUF676"/>
    <property type="match status" value="1"/>
</dbReference>
<comment type="caution">
    <text evidence="2">The sequence shown here is derived from an EMBL/GenBank/DDBJ whole genome shotgun (WGS) entry which is preliminary data.</text>
</comment>
<dbReference type="PANTHER" id="PTHR12482">
    <property type="entry name" value="LIPASE ROG1-RELATED-RELATED"/>
    <property type="match status" value="1"/>
</dbReference>
<dbReference type="InterPro" id="IPR007751">
    <property type="entry name" value="DUF676_lipase-like"/>
</dbReference>
<evidence type="ECO:0000313" key="3">
    <source>
        <dbReference type="Proteomes" id="UP000655868"/>
    </source>
</evidence>
<dbReference type="RefSeq" id="WP_199703706.1">
    <property type="nucleotide sequence ID" value="NZ_JAEMNV010000003.1"/>
</dbReference>
<sequence length="408" mass="43913">MSELATQRRTEVRALARTAFDEIAGAVGGISSIHRSVSDRIFATVGLGVGSAHTPVKAIHDAITDVVYTAVAESASLAGKVAEQTVDLPNSAPLSHTSRGAGLIAAVQGLVGDTLEAEGHELATSAMSVRVAGVEVSLDKDSLATTFPAATPHLVVFLHGLVESEYAWKLGGRPTYGDRLVDDLDATPIYIRYNSGRRISDNARSLAELMDELVGEWPVPVERISFVGHSMGGLIARGACCLGSDEWTQWVHLVRHTVCLGSPHLGAPLERLVHYGSAALNVLPETRPFSRLLRRRSGGIRDLFAGSLVDQDWRDRDPDALRIAACQEVPLLFGAQHYFVSATITRSPRHPLGRIIGDGLVLVPSASGSNKSRRIGFEVENGMHIGSANHFSLLNNESVYEKLLTWLR</sequence>
<evidence type="ECO:0000259" key="1">
    <source>
        <dbReference type="Pfam" id="PF05057"/>
    </source>
</evidence>
<dbReference type="GO" id="GO:0016787">
    <property type="term" value="F:hydrolase activity"/>
    <property type="evidence" value="ECO:0007669"/>
    <property type="project" value="UniProtKB-KW"/>
</dbReference>
<dbReference type="Proteomes" id="UP000655868">
    <property type="component" value="Unassembled WGS sequence"/>
</dbReference>
<dbReference type="InterPro" id="IPR029058">
    <property type="entry name" value="AB_hydrolase_fold"/>
</dbReference>
<protein>
    <submittedName>
        <fullName evidence="2">Alpha/beta fold hydrolase</fullName>
    </submittedName>
</protein>
<feature type="domain" description="DUF676" evidence="1">
    <location>
        <begin position="152"/>
        <end position="287"/>
    </location>
</feature>
<name>A0A934NPD8_9NOCA</name>
<dbReference type="InterPro" id="IPR044294">
    <property type="entry name" value="Lipase-like"/>
</dbReference>
<proteinExistence type="predicted"/>
<organism evidence="2 3">
    <name type="scientific">Antrihabitans stalagmiti</name>
    <dbReference type="NCBI Taxonomy" id="2799499"/>
    <lineage>
        <taxon>Bacteria</taxon>
        <taxon>Bacillati</taxon>
        <taxon>Actinomycetota</taxon>
        <taxon>Actinomycetes</taxon>
        <taxon>Mycobacteriales</taxon>
        <taxon>Nocardiaceae</taxon>
        <taxon>Antrihabitans</taxon>
    </lineage>
</organism>
<keyword evidence="3" id="KW-1185">Reference proteome</keyword>
<evidence type="ECO:0000313" key="2">
    <source>
        <dbReference type="EMBL" id="MBJ8338981.1"/>
    </source>
</evidence>
<dbReference type="SUPFAM" id="SSF53474">
    <property type="entry name" value="alpha/beta-Hydrolases"/>
    <property type="match status" value="1"/>
</dbReference>